<dbReference type="Gene3D" id="3.40.50.1820">
    <property type="entry name" value="alpha/beta hydrolase"/>
    <property type="match status" value="1"/>
</dbReference>
<evidence type="ECO:0000259" key="1">
    <source>
        <dbReference type="Pfam" id="PF12697"/>
    </source>
</evidence>
<dbReference type="GO" id="GO:0016787">
    <property type="term" value="F:hydrolase activity"/>
    <property type="evidence" value="ECO:0007669"/>
    <property type="project" value="UniProtKB-KW"/>
</dbReference>
<organism evidence="2 3">
    <name type="scientific">Streptomyces flavidovirens</name>
    <dbReference type="NCBI Taxonomy" id="67298"/>
    <lineage>
        <taxon>Bacteria</taxon>
        <taxon>Bacillati</taxon>
        <taxon>Actinomycetota</taxon>
        <taxon>Actinomycetes</taxon>
        <taxon>Kitasatosporales</taxon>
        <taxon>Streptomycetaceae</taxon>
        <taxon>Streptomyces</taxon>
    </lineage>
</organism>
<dbReference type="SUPFAM" id="SSF53474">
    <property type="entry name" value="alpha/beta-Hydrolases"/>
    <property type="match status" value="1"/>
</dbReference>
<dbReference type="InterPro" id="IPR000073">
    <property type="entry name" value="AB_hydrolase_1"/>
</dbReference>
<keyword evidence="2" id="KW-0378">Hydrolase</keyword>
<protein>
    <submittedName>
        <fullName evidence="2">Alpha/beta hydrolase</fullName>
    </submittedName>
</protein>
<dbReference type="Proteomes" id="UP001601976">
    <property type="component" value="Unassembled WGS sequence"/>
</dbReference>
<evidence type="ECO:0000313" key="3">
    <source>
        <dbReference type="Proteomes" id="UP001601976"/>
    </source>
</evidence>
<reference evidence="2 3" key="1">
    <citation type="submission" date="2024-10" db="EMBL/GenBank/DDBJ databases">
        <title>The Natural Products Discovery Center: Release of the First 8490 Sequenced Strains for Exploring Actinobacteria Biosynthetic Diversity.</title>
        <authorList>
            <person name="Kalkreuter E."/>
            <person name="Kautsar S.A."/>
            <person name="Yang D."/>
            <person name="Bader C.D."/>
            <person name="Teijaro C.N."/>
            <person name="Fluegel L."/>
            <person name="Davis C.M."/>
            <person name="Simpson J.R."/>
            <person name="Lauterbach L."/>
            <person name="Steele A.D."/>
            <person name="Gui C."/>
            <person name="Meng S."/>
            <person name="Li G."/>
            <person name="Viehrig K."/>
            <person name="Ye F."/>
            <person name="Su P."/>
            <person name="Kiefer A.F."/>
            <person name="Nichols A."/>
            <person name="Cepeda A.J."/>
            <person name="Yan W."/>
            <person name="Fan B."/>
            <person name="Jiang Y."/>
            <person name="Adhikari A."/>
            <person name="Zheng C.-J."/>
            <person name="Schuster L."/>
            <person name="Cowan T.M."/>
            <person name="Smanski M.J."/>
            <person name="Chevrette M.G."/>
            <person name="De Carvalho L.P.S."/>
            <person name="Shen B."/>
        </authorList>
    </citation>
    <scope>NUCLEOTIDE SEQUENCE [LARGE SCALE GENOMIC DNA]</scope>
    <source>
        <strain evidence="2 3">NPDC003029</strain>
    </source>
</reference>
<accession>A0ABW6RFU1</accession>
<sequence length="240" mass="25777">MTGPGAHRTGRSLRPRVVPPAPRGAVLLLHGGRSDALTPPPLLNLPGARMRPFGSAILRSVPKGNVLLATVRYRYRGWNGSRTDPVHDAYEALEELKSLAPLRPVVLVGHSMGARAALRVAGHSHVSGVVALAPWCPPGEPVTHLRTKHVYVLHDERDRVTSARDSWDFVRRAHHTGARARGISMPRGGHAMLRGAGDWHRLTAFLAASVLGETALPAGLTAGEALGEVYEGGRLLRELP</sequence>
<dbReference type="RefSeq" id="WP_355712207.1">
    <property type="nucleotide sequence ID" value="NZ_JBEXNP010000001.1"/>
</dbReference>
<dbReference type="InterPro" id="IPR029058">
    <property type="entry name" value="AB_hydrolase_fold"/>
</dbReference>
<proteinExistence type="predicted"/>
<keyword evidence="3" id="KW-1185">Reference proteome</keyword>
<name>A0ABW6RFU1_9ACTN</name>
<feature type="domain" description="AB hydrolase-1" evidence="1">
    <location>
        <begin position="26"/>
        <end position="169"/>
    </location>
</feature>
<comment type="caution">
    <text evidence="2">The sequence shown here is derived from an EMBL/GenBank/DDBJ whole genome shotgun (WGS) entry which is preliminary data.</text>
</comment>
<dbReference type="Pfam" id="PF12697">
    <property type="entry name" value="Abhydrolase_6"/>
    <property type="match status" value="1"/>
</dbReference>
<dbReference type="EMBL" id="JBIAPK010000003">
    <property type="protein sequence ID" value="MFF3339482.1"/>
    <property type="molecule type" value="Genomic_DNA"/>
</dbReference>
<gene>
    <name evidence="2" type="ORF">ACFYWW_12235</name>
</gene>
<evidence type="ECO:0000313" key="2">
    <source>
        <dbReference type="EMBL" id="MFF3339482.1"/>
    </source>
</evidence>